<dbReference type="OrthoDB" id="495279at2"/>
<keyword evidence="1" id="KW-1133">Transmembrane helix</keyword>
<name>A0A494VYV7_9SPHI</name>
<dbReference type="RefSeq" id="WP_119410287.1">
    <property type="nucleotide sequence ID" value="NZ_CP032869.1"/>
</dbReference>
<keyword evidence="1" id="KW-0472">Membrane</keyword>
<reference evidence="2 3" key="1">
    <citation type="submission" date="2018-10" db="EMBL/GenBank/DDBJ databases">
        <title>Genome sequencing of Mucilaginibacter sp. HYN0043.</title>
        <authorList>
            <person name="Kim M."/>
            <person name="Yi H."/>
        </authorList>
    </citation>
    <scope>NUCLEOTIDE SEQUENCE [LARGE SCALE GENOMIC DNA]</scope>
    <source>
        <strain evidence="2 3">HYN0043</strain>
    </source>
</reference>
<gene>
    <name evidence="2" type="ORF">HYN43_015915</name>
</gene>
<proteinExistence type="predicted"/>
<evidence type="ECO:0000313" key="3">
    <source>
        <dbReference type="Proteomes" id="UP000270046"/>
    </source>
</evidence>
<keyword evidence="1" id="KW-0812">Transmembrane</keyword>
<dbReference type="EMBL" id="CP032869">
    <property type="protein sequence ID" value="AYL96693.1"/>
    <property type="molecule type" value="Genomic_DNA"/>
</dbReference>
<evidence type="ECO:0000313" key="2">
    <source>
        <dbReference type="EMBL" id="AYL96693.1"/>
    </source>
</evidence>
<evidence type="ECO:0000256" key="1">
    <source>
        <dbReference type="SAM" id="Phobius"/>
    </source>
</evidence>
<feature type="transmembrane region" description="Helical" evidence="1">
    <location>
        <begin position="7"/>
        <end position="24"/>
    </location>
</feature>
<accession>A0A494VYV7</accession>
<feature type="transmembrane region" description="Helical" evidence="1">
    <location>
        <begin position="30"/>
        <end position="47"/>
    </location>
</feature>
<keyword evidence="3" id="KW-1185">Reference proteome</keyword>
<sequence>MKAAPPNKKKIIIPIVLIVIGLFLMKQGELWALVIAGFGGYLFYAYFNYNRNVYPRLYADWEKSWLCNKCGAIYLQ</sequence>
<dbReference type="KEGG" id="muh:HYN43_015915"/>
<protein>
    <submittedName>
        <fullName evidence="2">Uncharacterized protein</fullName>
    </submittedName>
</protein>
<organism evidence="2 3">
    <name type="scientific">Mucilaginibacter celer</name>
    <dbReference type="NCBI Taxonomy" id="2305508"/>
    <lineage>
        <taxon>Bacteria</taxon>
        <taxon>Pseudomonadati</taxon>
        <taxon>Bacteroidota</taxon>
        <taxon>Sphingobacteriia</taxon>
        <taxon>Sphingobacteriales</taxon>
        <taxon>Sphingobacteriaceae</taxon>
        <taxon>Mucilaginibacter</taxon>
    </lineage>
</organism>
<dbReference type="AlphaFoldDB" id="A0A494VYV7"/>
<dbReference type="Proteomes" id="UP000270046">
    <property type="component" value="Chromosome"/>
</dbReference>